<protein>
    <recommendedName>
        <fullName evidence="4 8">Ribosomal RNA small subunit methyltransferase D</fullName>
        <ecNumber evidence="3 8">2.1.1.171</ecNumber>
    </recommendedName>
</protein>
<evidence type="ECO:0000256" key="2">
    <source>
        <dbReference type="ARBA" id="ARBA00005269"/>
    </source>
</evidence>
<dbReference type="PIRSF" id="PIRSF004553">
    <property type="entry name" value="CHP00095"/>
    <property type="match status" value="1"/>
</dbReference>
<reference evidence="9 10" key="1">
    <citation type="submission" date="2017-08" db="EMBL/GenBank/DDBJ databases">
        <title>Infants hospitalized years apart are colonized by the same room-sourced microbial strains.</title>
        <authorList>
            <person name="Brooks B."/>
            <person name="Olm M.R."/>
            <person name="Firek B.A."/>
            <person name="Baker R."/>
            <person name="Thomas B.C."/>
            <person name="Morowitz M.J."/>
            <person name="Banfield J.F."/>
        </authorList>
    </citation>
    <scope>NUCLEOTIDE SEQUENCE [LARGE SCALE GENOMIC DNA]</scope>
    <source>
        <strain evidence="9">S2_005_003_R2_42</strain>
    </source>
</reference>
<dbReference type="InterPro" id="IPR002052">
    <property type="entry name" value="DNA_methylase_N6_adenine_CS"/>
</dbReference>
<keyword evidence="6 8" id="KW-0808">Transferase</keyword>
<proteinExistence type="inferred from homology"/>
<keyword evidence="5 8" id="KW-0489">Methyltransferase</keyword>
<dbReference type="EMBL" id="QFPO01000002">
    <property type="protein sequence ID" value="PZQ19412.1"/>
    <property type="molecule type" value="Genomic_DNA"/>
</dbReference>
<dbReference type="EC" id="2.1.1.171" evidence="3 8"/>
<evidence type="ECO:0000256" key="6">
    <source>
        <dbReference type="ARBA" id="ARBA00022679"/>
    </source>
</evidence>
<dbReference type="GO" id="GO:0003676">
    <property type="term" value="F:nucleic acid binding"/>
    <property type="evidence" value="ECO:0007669"/>
    <property type="project" value="InterPro"/>
</dbReference>
<dbReference type="SUPFAM" id="SSF53335">
    <property type="entry name" value="S-adenosyl-L-methionine-dependent methyltransferases"/>
    <property type="match status" value="1"/>
</dbReference>
<keyword evidence="8" id="KW-0949">S-adenosyl-L-methionine</keyword>
<evidence type="ECO:0000256" key="7">
    <source>
        <dbReference type="ARBA" id="ARBA00048326"/>
    </source>
</evidence>
<comment type="function">
    <text evidence="1 8">Specifically methylates the guanine in position 966 of 16S rRNA in the assembled 30S particle.</text>
</comment>
<accession>A0A2W5KQL3</accession>
<gene>
    <name evidence="9" type="primary">rsmD</name>
    <name evidence="9" type="ORF">DI564_01500</name>
</gene>
<dbReference type="InterPro" id="IPR029063">
    <property type="entry name" value="SAM-dependent_MTases_sf"/>
</dbReference>
<dbReference type="Pfam" id="PF03602">
    <property type="entry name" value="Cons_hypoth95"/>
    <property type="match status" value="1"/>
</dbReference>
<dbReference type="NCBIfam" id="TIGR00095">
    <property type="entry name" value="16S rRNA (guanine(966)-N(2))-methyltransferase RsmD"/>
    <property type="match status" value="1"/>
</dbReference>
<evidence type="ECO:0000256" key="4">
    <source>
        <dbReference type="ARBA" id="ARBA00013682"/>
    </source>
</evidence>
<evidence type="ECO:0000256" key="3">
    <source>
        <dbReference type="ARBA" id="ARBA00012141"/>
    </source>
</evidence>
<organism evidence="9 10">
    <name type="scientific">Rhodanobacter denitrificans</name>
    <dbReference type="NCBI Taxonomy" id="666685"/>
    <lineage>
        <taxon>Bacteria</taxon>
        <taxon>Pseudomonadati</taxon>
        <taxon>Pseudomonadota</taxon>
        <taxon>Gammaproteobacteria</taxon>
        <taxon>Lysobacterales</taxon>
        <taxon>Rhodanobacteraceae</taxon>
        <taxon>Rhodanobacter</taxon>
    </lineage>
</organism>
<dbReference type="PANTHER" id="PTHR43542">
    <property type="entry name" value="METHYLTRANSFERASE"/>
    <property type="match status" value="1"/>
</dbReference>
<evidence type="ECO:0000256" key="8">
    <source>
        <dbReference type="PIRNR" id="PIRNR004553"/>
    </source>
</evidence>
<evidence type="ECO:0000313" key="9">
    <source>
        <dbReference type="EMBL" id="PZQ19412.1"/>
    </source>
</evidence>
<dbReference type="PANTHER" id="PTHR43542:SF1">
    <property type="entry name" value="METHYLTRANSFERASE"/>
    <property type="match status" value="1"/>
</dbReference>
<dbReference type="AlphaFoldDB" id="A0A2W5KQL3"/>
<keyword evidence="8" id="KW-0698">rRNA processing</keyword>
<evidence type="ECO:0000256" key="1">
    <source>
        <dbReference type="ARBA" id="ARBA00002649"/>
    </source>
</evidence>
<dbReference type="GO" id="GO:0052913">
    <property type="term" value="F:16S rRNA (guanine(966)-N(2))-methyltransferase activity"/>
    <property type="evidence" value="ECO:0007669"/>
    <property type="project" value="UniProtKB-EC"/>
</dbReference>
<dbReference type="PROSITE" id="PS00092">
    <property type="entry name" value="N6_MTASE"/>
    <property type="match status" value="1"/>
</dbReference>
<evidence type="ECO:0000256" key="5">
    <source>
        <dbReference type="ARBA" id="ARBA00022603"/>
    </source>
</evidence>
<dbReference type="Gene3D" id="3.40.50.150">
    <property type="entry name" value="Vaccinia Virus protein VP39"/>
    <property type="match status" value="1"/>
</dbReference>
<comment type="catalytic activity">
    <reaction evidence="7 8">
        <text>guanosine(966) in 16S rRNA + S-adenosyl-L-methionine = N(2)-methylguanosine(966) in 16S rRNA + S-adenosyl-L-homocysteine + H(+)</text>
        <dbReference type="Rhea" id="RHEA:23548"/>
        <dbReference type="Rhea" id="RHEA-COMP:10211"/>
        <dbReference type="Rhea" id="RHEA-COMP:10212"/>
        <dbReference type="ChEBI" id="CHEBI:15378"/>
        <dbReference type="ChEBI" id="CHEBI:57856"/>
        <dbReference type="ChEBI" id="CHEBI:59789"/>
        <dbReference type="ChEBI" id="CHEBI:74269"/>
        <dbReference type="ChEBI" id="CHEBI:74481"/>
        <dbReference type="EC" id="2.1.1.171"/>
    </reaction>
</comment>
<comment type="caution">
    <text evidence="9">The sequence shown here is derived from an EMBL/GenBank/DDBJ whole genome shotgun (WGS) entry which is preliminary data.</text>
</comment>
<dbReference type="CDD" id="cd02440">
    <property type="entry name" value="AdoMet_MTases"/>
    <property type="match status" value="1"/>
</dbReference>
<name>A0A2W5KQL3_9GAMM</name>
<dbReference type="InterPro" id="IPR004398">
    <property type="entry name" value="RNA_MeTrfase_RsmD"/>
</dbReference>
<dbReference type="Proteomes" id="UP000249046">
    <property type="component" value="Unassembled WGS sequence"/>
</dbReference>
<sequence>MHGSRQAPGRLRIIAGRLRGSKLSVPDAPGLRPTPERVRETLFNWLAPTIDGAQCLDLYAGTGALGLEALSRGAAHCVFVERDPALARALADTLARLKVDTGEVVRGDALTWLAQAEGARFDLVFVDPPFGADAWQAALHALEHGGRLKPAAWIHVEAPADQSLTPPPNWHLHREGRAGSVQHRLYRRDAAAASA</sequence>
<evidence type="ECO:0000313" key="10">
    <source>
        <dbReference type="Proteomes" id="UP000249046"/>
    </source>
</evidence>
<comment type="similarity">
    <text evidence="2 8">Belongs to the methyltransferase superfamily. RsmD family.</text>
</comment>